<keyword evidence="2" id="KW-1185">Reference proteome</keyword>
<gene>
    <name evidence="1" type="ORF">FRX31_017901</name>
</gene>
<proteinExistence type="predicted"/>
<name>A0A7J6W5P1_THATH</name>
<evidence type="ECO:0000313" key="1">
    <source>
        <dbReference type="EMBL" id="KAF5192511.1"/>
    </source>
</evidence>
<protein>
    <submittedName>
        <fullName evidence="1">Uncharacterized protein</fullName>
    </submittedName>
</protein>
<sequence length="69" mass="7467">MLTIMVTCRAFYLDPQCSHDCMPACNEKGAPLEDCEDACAEACAKAHEGPGKGPLSDYSVKDILRKIFG</sequence>
<evidence type="ECO:0000313" key="2">
    <source>
        <dbReference type="Proteomes" id="UP000554482"/>
    </source>
</evidence>
<dbReference type="AlphaFoldDB" id="A0A7J6W5P1"/>
<comment type="caution">
    <text evidence="1">The sequence shown here is derived from an EMBL/GenBank/DDBJ whole genome shotgun (WGS) entry which is preliminary data.</text>
</comment>
<reference evidence="1 2" key="1">
    <citation type="submission" date="2020-06" db="EMBL/GenBank/DDBJ databases">
        <title>Transcriptomic and genomic resources for Thalictrum thalictroides and T. hernandezii: Facilitating candidate gene discovery in an emerging model plant lineage.</title>
        <authorList>
            <person name="Arias T."/>
            <person name="Riano-Pachon D.M."/>
            <person name="Di Stilio V.S."/>
        </authorList>
    </citation>
    <scope>NUCLEOTIDE SEQUENCE [LARGE SCALE GENOMIC DNA]</scope>
    <source>
        <strain evidence="2">cv. WT478/WT964</strain>
        <tissue evidence="1">Leaves</tissue>
    </source>
</reference>
<organism evidence="1 2">
    <name type="scientific">Thalictrum thalictroides</name>
    <name type="common">Rue-anemone</name>
    <name type="synonym">Anemone thalictroides</name>
    <dbReference type="NCBI Taxonomy" id="46969"/>
    <lineage>
        <taxon>Eukaryota</taxon>
        <taxon>Viridiplantae</taxon>
        <taxon>Streptophyta</taxon>
        <taxon>Embryophyta</taxon>
        <taxon>Tracheophyta</taxon>
        <taxon>Spermatophyta</taxon>
        <taxon>Magnoliopsida</taxon>
        <taxon>Ranunculales</taxon>
        <taxon>Ranunculaceae</taxon>
        <taxon>Thalictroideae</taxon>
        <taxon>Thalictrum</taxon>
    </lineage>
</organism>
<dbReference type="EMBL" id="JABWDY010021233">
    <property type="protein sequence ID" value="KAF5192511.1"/>
    <property type="molecule type" value="Genomic_DNA"/>
</dbReference>
<dbReference type="Proteomes" id="UP000554482">
    <property type="component" value="Unassembled WGS sequence"/>
</dbReference>
<accession>A0A7J6W5P1</accession>